<accession>A0A7S2GYR8</accession>
<evidence type="ECO:0000313" key="2">
    <source>
        <dbReference type="EMBL" id="CAD9475503.1"/>
    </source>
</evidence>
<sequence length="250" mass="26179">MDDLKQNGFPGVFAEFDGCNDMVNNGCGMEHPCMSKSDAEQVLLTFGAGDFCGSEECGSDLSHPCEVADIMMGMSPIYKSVTKSLDSISRTTADSEIGAICVFDDSIAHKACTMDDLKQNGFPGVFAEFDGCNDMVNNGCGMEHPCMSKSDAEQVLLTFGAGDFCGSEECGSDLSHPCEVEDIMVGFTPIYKSASQAAQLLAQSSSSSSMPYTMLAGVAASALMVGAAINAVFKSRGMVQATASPAYTPV</sequence>
<keyword evidence="1" id="KW-1133">Transmembrane helix</keyword>
<gene>
    <name evidence="2" type="ORF">DSPE1174_LOCUS28456</name>
</gene>
<proteinExistence type="predicted"/>
<organism evidence="2">
    <name type="scientific">Octactis speculum</name>
    <dbReference type="NCBI Taxonomy" id="3111310"/>
    <lineage>
        <taxon>Eukaryota</taxon>
        <taxon>Sar</taxon>
        <taxon>Stramenopiles</taxon>
        <taxon>Ochrophyta</taxon>
        <taxon>Dictyochophyceae</taxon>
        <taxon>Dictyochales</taxon>
        <taxon>Dictyochaceae</taxon>
        <taxon>Octactis</taxon>
    </lineage>
</organism>
<dbReference type="AlphaFoldDB" id="A0A7S2GYR8"/>
<name>A0A7S2GYR8_9STRA</name>
<feature type="transmembrane region" description="Helical" evidence="1">
    <location>
        <begin position="212"/>
        <end position="233"/>
    </location>
</feature>
<protein>
    <submittedName>
        <fullName evidence="2">Uncharacterized protein</fullName>
    </submittedName>
</protein>
<keyword evidence="1" id="KW-0472">Membrane</keyword>
<evidence type="ECO:0000256" key="1">
    <source>
        <dbReference type="SAM" id="Phobius"/>
    </source>
</evidence>
<dbReference type="EMBL" id="HBGS01055007">
    <property type="protein sequence ID" value="CAD9475503.1"/>
    <property type="molecule type" value="Transcribed_RNA"/>
</dbReference>
<keyword evidence="1" id="KW-0812">Transmembrane</keyword>
<reference evidence="2" key="1">
    <citation type="submission" date="2021-01" db="EMBL/GenBank/DDBJ databases">
        <authorList>
            <person name="Corre E."/>
            <person name="Pelletier E."/>
            <person name="Niang G."/>
            <person name="Scheremetjew M."/>
            <person name="Finn R."/>
            <person name="Kale V."/>
            <person name="Holt S."/>
            <person name="Cochrane G."/>
            <person name="Meng A."/>
            <person name="Brown T."/>
            <person name="Cohen L."/>
        </authorList>
    </citation>
    <scope>NUCLEOTIDE SEQUENCE</scope>
    <source>
        <strain evidence="2">CCMP1381</strain>
    </source>
</reference>